<dbReference type="EMBL" id="JAPEIS010000006">
    <property type="protein sequence ID" value="KAJ8065417.1"/>
    <property type="molecule type" value="Genomic_DNA"/>
</dbReference>
<dbReference type="Proteomes" id="UP001152300">
    <property type="component" value="Unassembled WGS sequence"/>
</dbReference>
<gene>
    <name evidence="1" type="ORF">OCU04_006104</name>
</gene>
<keyword evidence="2" id="KW-1185">Reference proteome</keyword>
<reference evidence="1" key="1">
    <citation type="submission" date="2022-11" db="EMBL/GenBank/DDBJ databases">
        <title>Genome Resource of Sclerotinia nivalis Strain SnTB1, a Plant Pathogen Isolated from American Ginseng.</title>
        <authorList>
            <person name="Fan S."/>
        </authorList>
    </citation>
    <scope>NUCLEOTIDE SEQUENCE</scope>
    <source>
        <strain evidence="1">SnTB1</strain>
    </source>
</reference>
<accession>A0A9X0DKW8</accession>
<dbReference type="AlphaFoldDB" id="A0A9X0DKW8"/>
<proteinExistence type="predicted"/>
<evidence type="ECO:0000313" key="2">
    <source>
        <dbReference type="Proteomes" id="UP001152300"/>
    </source>
</evidence>
<name>A0A9X0DKW8_9HELO</name>
<comment type="caution">
    <text evidence="1">The sequence shown here is derived from an EMBL/GenBank/DDBJ whole genome shotgun (WGS) entry which is preliminary data.</text>
</comment>
<evidence type="ECO:0000313" key="1">
    <source>
        <dbReference type="EMBL" id="KAJ8065417.1"/>
    </source>
</evidence>
<sequence length="150" mass="17410">MVDDELDNFDEVVDDGHRNWSPVVDDGLDNFDDGYRNWSAVVDDELDNFDDGHRNWSAEADNFDGRSNRDWIFEITNDTYYNSNSRCNFWDEGQENLNELQNATEILLTEAGKPANSTSDKFVGQTFFPVVIYDILHYVDYLDGDDENQE</sequence>
<organism evidence="1 2">
    <name type="scientific">Sclerotinia nivalis</name>
    <dbReference type="NCBI Taxonomy" id="352851"/>
    <lineage>
        <taxon>Eukaryota</taxon>
        <taxon>Fungi</taxon>
        <taxon>Dikarya</taxon>
        <taxon>Ascomycota</taxon>
        <taxon>Pezizomycotina</taxon>
        <taxon>Leotiomycetes</taxon>
        <taxon>Helotiales</taxon>
        <taxon>Sclerotiniaceae</taxon>
        <taxon>Sclerotinia</taxon>
    </lineage>
</organism>
<protein>
    <submittedName>
        <fullName evidence="1">Uncharacterized protein</fullName>
    </submittedName>
</protein>